<sequence length="163" mass="18196">MKLTKKGQPVTLPGEQPAVGEKAPAFTLADLQDVKHTVTDFLDKPTILSVVPDIDTRVCAIQTKRFNMEASQIKELNFATISNNTKVEQAAWCGQEGVDMLMLHDPDNTMDENYHLLIPATDHYARVIFVLDKEGVIQYREIVPEISQEPDYEKALAAAKSLI</sequence>
<protein>
    <submittedName>
        <fullName evidence="6">Thiol peroxidase</fullName>
        <ecNumber evidence="6">1.11.1.-</ecNumber>
    </submittedName>
</protein>
<evidence type="ECO:0000256" key="2">
    <source>
        <dbReference type="ARBA" id="ARBA00022862"/>
    </source>
</evidence>
<name>A0ABS3H9B1_9ENTE</name>
<dbReference type="EC" id="1.11.1.-" evidence="6"/>
<dbReference type="NCBIfam" id="NF001808">
    <property type="entry name" value="PRK00522.1"/>
    <property type="match status" value="1"/>
</dbReference>
<dbReference type="RefSeq" id="WP_206904302.1">
    <property type="nucleotide sequence ID" value="NZ_JAFLVT010000016.1"/>
</dbReference>
<evidence type="ECO:0000259" key="5">
    <source>
        <dbReference type="PROSITE" id="PS51352"/>
    </source>
</evidence>
<feature type="domain" description="Thioredoxin" evidence="5">
    <location>
        <begin position="17"/>
        <end position="163"/>
    </location>
</feature>
<reference evidence="6 7" key="1">
    <citation type="submission" date="2021-03" db="EMBL/GenBank/DDBJ databases">
        <title>Enterococcal diversity collection.</title>
        <authorList>
            <person name="Gilmore M.S."/>
            <person name="Schwartzman J."/>
            <person name="Van Tyne D."/>
            <person name="Martin M."/>
            <person name="Earl A.M."/>
            <person name="Manson A.L."/>
            <person name="Straub T."/>
            <person name="Salamzade R."/>
            <person name="Saavedra J."/>
            <person name="Lebreton F."/>
            <person name="Prichula J."/>
            <person name="Schaufler K."/>
            <person name="Gaca A."/>
            <person name="Sgardioli B."/>
            <person name="Wagenaar J."/>
            <person name="Strong T."/>
        </authorList>
    </citation>
    <scope>NUCLEOTIDE SEQUENCE [LARGE SCALE GENOMIC DNA]</scope>
    <source>
        <strain evidence="6 7">MJM12</strain>
    </source>
</reference>
<keyword evidence="6" id="KW-0560">Oxidoreductase</keyword>
<accession>A0ABS3H9B1</accession>
<keyword evidence="3" id="KW-1015">Disulfide bond</keyword>
<dbReference type="InterPro" id="IPR050455">
    <property type="entry name" value="Tpx_Peroxidase_subfamily"/>
</dbReference>
<dbReference type="Gene3D" id="3.40.30.10">
    <property type="entry name" value="Glutaredoxin"/>
    <property type="match status" value="1"/>
</dbReference>
<dbReference type="PANTHER" id="PTHR43110">
    <property type="entry name" value="THIOL PEROXIDASE"/>
    <property type="match status" value="1"/>
</dbReference>
<dbReference type="InterPro" id="IPR036249">
    <property type="entry name" value="Thioredoxin-like_sf"/>
</dbReference>
<keyword evidence="4" id="KW-0676">Redox-active center</keyword>
<dbReference type="SUPFAM" id="SSF52833">
    <property type="entry name" value="Thioredoxin-like"/>
    <property type="match status" value="1"/>
</dbReference>
<evidence type="ECO:0000256" key="3">
    <source>
        <dbReference type="ARBA" id="ARBA00023157"/>
    </source>
</evidence>
<dbReference type="GO" id="GO:0004601">
    <property type="term" value="F:peroxidase activity"/>
    <property type="evidence" value="ECO:0007669"/>
    <property type="project" value="UniProtKB-KW"/>
</dbReference>
<keyword evidence="7" id="KW-1185">Reference proteome</keyword>
<organism evidence="6 7">
    <name type="scientific">Candidatus Enterococcus myersii</name>
    <dbReference type="NCBI Taxonomy" id="2815322"/>
    <lineage>
        <taxon>Bacteria</taxon>
        <taxon>Bacillati</taxon>
        <taxon>Bacillota</taxon>
        <taxon>Bacilli</taxon>
        <taxon>Lactobacillales</taxon>
        <taxon>Enterococcaceae</taxon>
        <taxon>Enterococcus</taxon>
    </lineage>
</organism>
<dbReference type="CDD" id="cd03014">
    <property type="entry name" value="PRX_Atyp2cys"/>
    <property type="match status" value="1"/>
</dbReference>
<dbReference type="PANTHER" id="PTHR43110:SF1">
    <property type="entry name" value="THIOL PEROXIDASE"/>
    <property type="match status" value="1"/>
</dbReference>
<dbReference type="InterPro" id="IPR002065">
    <property type="entry name" value="TPX"/>
</dbReference>
<dbReference type="PROSITE" id="PS51352">
    <property type="entry name" value="THIOREDOXIN_2"/>
    <property type="match status" value="1"/>
</dbReference>
<keyword evidence="1 6" id="KW-0575">Peroxidase</keyword>
<dbReference type="Pfam" id="PF00578">
    <property type="entry name" value="AhpC-TSA"/>
    <property type="match status" value="1"/>
</dbReference>
<evidence type="ECO:0000313" key="6">
    <source>
        <dbReference type="EMBL" id="MBO0450042.1"/>
    </source>
</evidence>
<dbReference type="EMBL" id="JAFLVT010000016">
    <property type="protein sequence ID" value="MBO0450042.1"/>
    <property type="molecule type" value="Genomic_DNA"/>
</dbReference>
<evidence type="ECO:0000256" key="1">
    <source>
        <dbReference type="ARBA" id="ARBA00022559"/>
    </source>
</evidence>
<comment type="caution">
    <text evidence="6">The sequence shown here is derived from an EMBL/GenBank/DDBJ whole genome shotgun (WGS) entry which is preliminary data.</text>
</comment>
<evidence type="ECO:0000313" key="7">
    <source>
        <dbReference type="Proteomes" id="UP000664256"/>
    </source>
</evidence>
<proteinExistence type="predicted"/>
<dbReference type="InterPro" id="IPR000866">
    <property type="entry name" value="AhpC/TSA"/>
</dbReference>
<dbReference type="Proteomes" id="UP000664256">
    <property type="component" value="Unassembled WGS sequence"/>
</dbReference>
<dbReference type="InterPro" id="IPR013766">
    <property type="entry name" value="Thioredoxin_domain"/>
</dbReference>
<evidence type="ECO:0000256" key="4">
    <source>
        <dbReference type="ARBA" id="ARBA00023284"/>
    </source>
</evidence>
<keyword evidence="2" id="KW-0049">Antioxidant</keyword>
<gene>
    <name evidence="6" type="primary">tpx</name>
    <name evidence="6" type="ORF">JZO76_10960</name>
</gene>